<name>A0A498I1U8_MALDO</name>
<feature type="compositionally biased region" description="Low complexity" evidence="3">
    <location>
        <begin position="553"/>
        <end position="565"/>
    </location>
</feature>
<reference evidence="6 7" key="1">
    <citation type="submission" date="2018-10" db="EMBL/GenBank/DDBJ databases">
        <title>A high-quality apple genome assembly.</title>
        <authorList>
            <person name="Hu J."/>
        </authorList>
    </citation>
    <scope>NUCLEOTIDE SEQUENCE [LARGE SCALE GENOMIC DNA]</scope>
    <source>
        <strain evidence="7">cv. HFTH1</strain>
        <tissue evidence="6">Young leaf</tissue>
    </source>
</reference>
<feature type="compositionally biased region" description="Pro residues" evidence="3">
    <location>
        <begin position="566"/>
        <end position="576"/>
    </location>
</feature>
<evidence type="ECO:0000256" key="2">
    <source>
        <dbReference type="SAM" id="Coils"/>
    </source>
</evidence>
<dbReference type="PANTHER" id="PTHR12460">
    <property type="entry name" value="CYCLIN-DEPENDENT KINASE INHIBITOR-RELATED PROTEIN"/>
    <property type="match status" value="1"/>
</dbReference>
<dbReference type="GO" id="GO:0031124">
    <property type="term" value="P:mRNA 3'-end processing"/>
    <property type="evidence" value="ECO:0007669"/>
    <property type="project" value="TreeGrafter"/>
</dbReference>
<evidence type="ECO:0000313" key="6">
    <source>
        <dbReference type="EMBL" id="RXH76202.1"/>
    </source>
</evidence>
<feature type="domain" description="ELMO" evidence="4">
    <location>
        <begin position="813"/>
        <end position="974"/>
    </location>
</feature>
<feature type="compositionally biased region" description="Polar residues" evidence="3">
    <location>
        <begin position="659"/>
        <end position="668"/>
    </location>
</feature>
<evidence type="ECO:0000256" key="1">
    <source>
        <dbReference type="ARBA" id="ARBA00022664"/>
    </source>
</evidence>
<feature type="domain" description="CID" evidence="5">
    <location>
        <begin position="57"/>
        <end position="202"/>
    </location>
</feature>
<protein>
    <recommendedName>
        <fullName evidence="8">ELMO domain-containing protein</fullName>
    </recommendedName>
</protein>
<dbReference type="PANTHER" id="PTHR12460:SF0">
    <property type="entry name" value="CID DOMAIN-CONTAINING PROTEIN-RELATED"/>
    <property type="match status" value="1"/>
</dbReference>
<dbReference type="InterPro" id="IPR006569">
    <property type="entry name" value="CID_dom"/>
</dbReference>
<dbReference type="Pfam" id="PF04727">
    <property type="entry name" value="ELMO_CED12"/>
    <property type="match status" value="1"/>
</dbReference>
<dbReference type="PROSITE" id="PS51391">
    <property type="entry name" value="CID"/>
    <property type="match status" value="1"/>
</dbReference>
<keyword evidence="2" id="KW-0175">Coiled coil</keyword>
<dbReference type="FunFam" id="1.25.40.90:FF:000018">
    <property type="entry name" value="ENTH/VHS family protein isoform 1"/>
    <property type="match status" value="1"/>
</dbReference>
<dbReference type="GO" id="GO:0000993">
    <property type="term" value="F:RNA polymerase II complex binding"/>
    <property type="evidence" value="ECO:0007669"/>
    <property type="project" value="TreeGrafter"/>
</dbReference>
<evidence type="ECO:0008006" key="8">
    <source>
        <dbReference type="Google" id="ProtNLM"/>
    </source>
</evidence>
<proteinExistence type="predicted"/>
<dbReference type="SUPFAM" id="SSF48464">
    <property type="entry name" value="ENTH/VHS domain"/>
    <property type="match status" value="1"/>
</dbReference>
<feature type="region of interest" description="Disordered" evidence="3">
    <location>
        <begin position="191"/>
        <end position="214"/>
    </location>
</feature>
<feature type="compositionally biased region" description="Low complexity" evidence="3">
    <location>
        <begin position="616"/>
        <end position="644"/>
    </location>
</feature>
<comment type="caution">
    <text evidence="6">The sequence shown here is derived from an EMBL/GenBank/DDBJ whole genome shotgun (WGS) entry which is preliminary data.</text>
</comment>
<dbReference type="Pfam" id="PF04818">
    <property type="entry name" value="CID"/>
    <property type="match status" value="1"/>
</dbReference>
<dbReference type="EMBL" id="RDQH01000340">
    <property type="protein sequence ID" value="RXH76202.1"/>
    <property type="molecule type" value="Genomic_DNA"/>
</dbReference>
<dbReference type="Proteomes" id="UP000290289">
    <property type="component" value="Chromosome 14"/>
</dbReference>
<evidence type="ECO:0000259" key="4">
    <source>
        <dbReference type="PROSITE" id="PS51335"/>
    </source>
</evidence>
<organism evidence="6 7">
    <name type="scientific">Malus domestica</name>
    <name type="common">Apple</name>
    <name type="synonym">Pyrus malus</name>
    <dbReference type="NCBI Taxonomy" id="3750"/>
    <lineage>
        <taxon>Eukaryota</taxon>
        <taxon>Viridiplantae</taxon>
        <taxon>Streptophyta</taxon>
        <taxon>Embryophyta</taxon>
        <taxon>Tracheophyta</taxon>
        <taxon>Spermatophyta</taxon>
        <taxon>Magnoliopsida</taxon>
        <taxon>eudicotyledons</taxon>
        <taxon>Gunneridae</taxon>
        <taxon>Pentapetalae</taxon>
        <taxon>rosids</taxon>
        <taxon>fabids</taxon>
        <taxon>Rosales</taxon>
        <taxon>Rosaceae</taxon>
        <taxon>Amygdaloideae</taxon>
        <taxon>Maleae</taxon>
        <taxon>Malus</taxon>
    </lineage>
</organism>
<keyword evidence="7" id="KW-1185">Reference proteome</keyword>
<dbReference type="SMART" id="SM00582">
    <property type="entry name" value="RPR"/>
    <property type="match status" value="1"/>
</dbReference>
<dbReference type="InterPro" id="IPR006816">
    <property type="entry name" value="ELMO_dom"/>
</dbReference>
<feature type="region of interest" description="Disordered" evidence="3">
    <location>
        <begin position="553"/>
        <end position="668"/>
    </location>
</feature>
<dbReference type="PROSITE" id="PS51335">
    <property type="entry name" value="ELMO"/>
    <property type="match status" value="1"/>
</dbReference>
<evidence type="ECO:0000259" key="5">
    <source>
        <dbReference type="PROSITE" id="PS51391"/>
    </source>
</evidence>
<sequence>MPSLLLLHFRPSLRFDSLTAFRFEAVRGPLIALKYVAGSVYCGRGCKKLSNRIMSNVEAFDGQILADKLSKLNSSQQCIECILLRNPLCIVLHALSRWCISHRKKARQIVETWDKCFNSAQKDQRVACLYLANDILQNSRRKGSEFVNEFWKVLPAALKYVYENGDQHGKKAATRLVDIWEERKVFGSRGQSLKDDMMGNNHPAPPVSNGKGSNPIKIVKRDAHSVRLKLAVGGLPEKILTAFQPVLDEHLTEEAALNKCSAAVLYVGKIDEDVENTLIHGRTQCTRLPLYAGFGRGECRLALPPFMERLLPSLEPETYRSWAKALAITPRTQPESTLLDDLKEQEDVLKQSVGQLESLEATRSALVLQLKEALQDQESKLEVVRTQVQVARHQIERVGNIKRRLNPEINIVNMTPESTRGLEPNIRLLQQTGIPPQPPTQSVVSFAPVKITDEENKKAAAAAVAAKLAASTSSAQMLTSVLSSLVAEEAASMTGSLTSAGFTSGLSMFPPEKRPKLEKQMSDVNNPDGGNAAYFTSLQQAMTSVPIVSSATMQPMSQSNQMQNPFGPPPPPPAPSPSTATPPANQYVQSSGLMVGGVPYGYGSNTLPPPPPIPPHISMSMSRPSQQQQQSQPQQQQQQQQLQPATGGYYRPLGMGFYGQSNQSNTQPSDYIRSAMASATLRKRLHHGDVDGKKMEHLETSESDELNVPLLGNYSDRRAEETTLEEIWDDERRKEHLHWTLLFSQLIAQWARWLANIVLGSGSLIGRLLTFSSTTQNGESAKLFAPPLSPLQEARLRYLRQRLQVPFDGSRVEHQDALLQLWRLAYPDKELPPLKSDLWKQMGWQGSDPSTDFRGGGFISLENLIFFAQQYPESFQRLLHKQDGTRADWEYPFAVAGINISFVLAQMLDLQSAKPTTLAGIRFLELLEEDEMAFDNLYCVAFQMMDAQWLAKRASYMDFNDVMKSTTSQLERELALEDVSSVKDLPAYNLLRR</sequence>
<gene>
    <name evidence="6" type="ORF">DVH24_019090</name>
</gene>
<keyword evidence="1" id="KW-0507">mRNA processing</keyword>
<accession>A0A498I1U8</accession>
<evidence type="ECO:0000313" key="7">
    <source>
        <dbReference type="Proteomes" id="UP000290289"/>
    </source>
</evidence>
<dbReference type="GO" id="GO:0005634">
    <property type="term" value="C:nucleus"/>
    <property type="evidence" value="ECO:0007669"/>
    <property type="project" value="UniProtKB-ARBA"/>
</dbReference>
<feature type="coiled-coil region" evidence="2">
    <location>
        <begin position="339"/>
        <end position="394"/>
    </location>
</feature>
<dbReference type="AlphaFoldDB" id="A0A498I1U8"/>
<evidence type="ECO:0000256" key="3">
    <source>
        <dbReference type="SAM" id="MobiDB-lite"/>
    </source>
</evidence>
<dbReference type="CDD" id="cd16981">
    <property type="entry name" value="CID_RPRD_like"/>
    <property type="match status" value="1"/>
</dbReference>
<dbReference type="Gene3D" id="1.25.40.90">
    <property type="match status" value="1"/>
</dbReference>
<dbReference type="InterPro" id="IPR008942">
    <property type="entry name" value="ENTH_VHS"/>
</dbReference>